<proteinExistence type="predicted"/>
<evidence type="ECO:0000313" key="2">
    <source>
        <dbReference type="EMBL" id="OGL52051.1"/>
    </source>
</evidence>
<protein>
    <recommendedName>
        <fullName evidence="4">Abnormal spindle-like microcephaly-associated protein ASH domain-containing protein</fullName>
    </recommendedName>
</protein>
<dbReference type="AlphaFoldDB" id="A0A1F7SEB9"/>
<evidence type="ECO:0000313" key="3">
    <source>
        <dbReference type="Proteomes" id="UP000178082"/>
    </source>
</evidence>
<dbReference type="Proteomes" id="UP000178082">
    <property type="component" value="Unassembled WGS sequence"/>
</dbReference>
<dbReference type="InterPro" id="IPR013783">
    <property type="entry name" value="Ig-like_fold"/>
</dbReference>
<evidence type="ECO:0000256" key="1">
    <source>
        <dbReference type="SAM" id="SignalP"/>
    </source>
</evidence>
<feature type="signal peptide" evidence="1">
    <location>
        <begin position="1"/>
        <end position="25"/>
    </location>
</feature>
<dbReference type="InterPro" id="IPR011467">
    <property type="entry name" value="DUF1573"/>
</dbReference>
<accession>A0A1F7SEB9</accession>
<comment type="caution">
    <text evidence="2">The sequence shown here is derived from an EMBL/GenBank/DDBJ whole genome shotgun (WGS) entry which is preliminary data.</text>
</comment>
<feature type="chain" id="PRO_5009532356" description="Abnormal spindle-like microcephaly-associated protein ASH domain-containing protein" evidence="1">
    <location>
        <begin position="26"/>
        <end position="351"/>
    </location>
</feature>
<dbReference type="Gene3D" id="2.60.40.10">
    <property type="entry name" value="Immunoglobulins"/>
    <property type="match status" value="3"/>
</dbReference>
<sequence length="351" mass="38742">MNRLKILFNCSLVLLILALPFTALTEENNNKSNPAKPSEKTKKAKIQFQEDFFDFGKIEQQVTVEHIFKFKNTGDADLRIDHLKSSCSCTAALISSKVIPPGENGEIKVAFSSKSFQGKVKRTVLVFSNDPDNGKYTLNIKANVQAFLEANPKYIDFGSLKNGETVSRGFAVKNLTNEPVTIKEVKIDIKDIKVGEFEKEINPNEEITINLTLTSSSSPGNFFGNIEIATAQHSDKKLVIAATGKILGDIILTPDNIYFGVVKKGGKSEQKIKIANNSNIALKLLEVESSFEFIKLNFKEKTLLPKENIELTLSLLPVAPAGSFNGKIDIKTDNKVQPLLSAMLYGVVKDR</sequence>
<reference evidence="2 3" key="1">
    <citation type="journal article" date="2016" name="Nat. Commun.">
        <title>Thousands of microbial genomes shed light on interconnected biogeochemical processes in an aquifer system.</title>
        <authorList>
            <person name="Anantharaman K."/>
            <person name="Brown C.T."/>
            <person name="Hug L.A."/>
            <person name="Sharon I."/>
            <person name="Castelle C.J."/>
            <person name="Probst A.J."/>
            <person name="Thomas B.C."/>
            <person name="Singh A."/>
            <person name="Wilkins M.J."/>
            <person name="Karaoz U."/>
            <person name="Brodie E.L."/>
            <person name="Williams K.H."/>
            <person name="Hubbard S.S."/>
            <person name="Banfield J.F."/>
        </authorList>
    </citation>
    <scope>NUCLEOTIDE SEQUENCE [LARGE SCALE GENOMIC DNA]</scope>
</reference>
<evidence type="ECO:0008006" key="4">
    <source>
        <dbReference type="Google" id="ProtNLM"/>
    </source>
</evidence>
<keyword evidence="1" id="KW-0732">Signal</keyword>
<organism evidence="2 3">
    <name type="scientific">Candidatus Schekmanbacteria bacterium RIFCSPLOWO2_12_FULL_38_15</name>
    <dbReference type="NCBI Taxonomy" id="1817883"/>
    <lineage>
        <taxon>Bacteria</taxon>
        <taxon>Candidatus Schekmaniibacteriota</taxon>
    </lineage>
</organism>
<dbReference type="STRING" id="1817883.A3G31_06425"/>
<dbReference type="NCBIfam" id="NF012200">
    <property type="entry name" value="choice_anch_D"/>
    <property type="match status" value="1"/>
</dbReference>
<dbReference type="PANTHER" id="PTHR37833:SF1">
    <property type="entry name" value="SIGNAL PEPTIDE PROTEIN"/>
    <property type="match status" value="1"/>
</dbReference>
<dbReference type="PANTHER" id="PTHR37833">
    <property type="entry name" value="LIPOPROTEIN-RELATED"/>
    <property type="match status" value="1"/>
</dbReference>
<name>A0A1F7SEB9_9BACT</name>
<dbReference type="Pfam" id="PF07610">
    <property type="entry name" value="DUF1573"/>
    <property type="match status" value="2"/>
</dbReference>
<gene>
    <name evidence="2" type="ORF">A3G31_06425</name>
</gene>
<dbReference type="EMBL" id="MGDI01000033">
    <property type="protein sequence ID" value="OGL52051.1"/>
    <property type="molecule type" value="Genomic_DNA"/>
</dbReference>